<dbReference type="InterPro" id="IPR029052">
    <property type="entry name" value="Metallo-depent_PP-like"/>
</dbReference>
<proteinExistence type="predicted"/>
<dbReference type="RefSeq" id="WP_184329054.1">
    <property type="nucleotide sequence ID" value="NZ_JACHHZ010000001.1"/>
</dbReference>
<keyword evidence="4" id="KW-1185">Reference proteome</keyword>
<reference evidence="3 4" key="1">
    <citation type="submission" date="2020-08" db="EMBL/GenBank/DDBJ databases">
        <title>Genomic Encyclopedia of Type Strains, Phase IV (KMG-IV): sequencing the most valuable type-strain genomes for metagenomic binning, comparative biology and taxonomic classification.</title>
        <authorList>
            <person name="Goeker M."/>
        </authorList>
    </citation>
    <scope>NUCLEOTIDE SEQUENCE [LARGE SCALE GENOMIC DNA]</scope>
    <source>
        <strain evidence="3 4">DSM 26723</strain>
    </source>
</reference>
<comment type="caution">
    <text evidence="3">The sequence shown here is derived from an EMBL/GenBank/DDBJ whole genome shotgun (WGS) entry which is preliminary data.</text>
</comment>
<dbReference type="Pfam" id="PF16655">
    <property type="entry name" value="PhoD_N"/>
    <property type="match status" value="1"/>
</dbReference>
<keyword evidence="3" id="KW-0378">Hydrolase</keyword>
<dbReference type="InterPro" id="IPR032093">
    <property type="entry name" value="PhoD_N"/>
</dbReference>
<dbReference type="AlphaFoldDB" id="A0A841HG77"/>
<dbReference type="InterPro" id="IPR038607">
    <property type="entry name" value="PhoD-like_sf"/>
</dbReference>
<dbReference type="SUPFAM" id="SSF56300">
    <property type="entry name" value="Metallo-dependent phosphatases"/>
    <property type="match status" value="1"/>
</dbReference>
<feature type="domain" description="Phospholipase D N-terminal" evidence="2">
    <location>
        <begin position="40"/>
        <end position="129"/>
    </location>
</feature>
<dbReference type="CDD" id="cd07389">
    <property type="entry name" value="MPP_PhoD"/>
    <property type="match status" value="1"/>
</dbReference>
<feature type="domain" description="PhoD-like phosphatase metallophosphatase" evidence="1">
    <location>
        <begin position="140"/>
        <end position="498"/>
    </location>
</feature>
<dbReference type="PANTHER" id="PTHR43606:SF7">
    <property type="entry name" value="PHOSPHATASE, PUTATIVE (AFU_ORTHOLOGUE AFUA_6G08710)-RELATED"/>
    <property type="match status" value="1"/>
</dbReference>
<dbReference type="InterPro" id="IPR018946">
    <property type="entry name" value="PhoD-like_MPP"/>
</dbReference>
<gene>
    <name evidence="3" type="ORF">HNQ60_000088</name>
</gene>
<dbReference type="InterPro" id="IPR052900">
    <property type="entry name" value="Phospholipid_Metab_Enz"/>
</dbReference>
<dbReference type="PANTHER" id="PTHR43606">
    <property type="entry name" value="PHOSPHATASE, PUTATIVE (AFU_ORTHOLOGUE AFUA_6G08710)-RELATED"/>
    <property type="match status" value="1"/>
</dbReference>
<sequence length="529" mass="58816">MRSISRREFVAALSATGLAASPWLAAQGRDAVDRDAAFSHGVASGDPLHDRVILWTRVTPRKLDDVIEGRWRLSSDPTMKQVCSSGWFTTDITCDFTVKIDVTHLEAGATYYYQFEARGARSPIGRTKTLPVGGVNSLKLAFASCSNFPYGYFNAYGRIAERQDLDLVLHLGDYIYEYPLGGYVNPALVGIRDVVPVNEILTLSDYRLRHALYKSDRDLQEAHRLHPFICVWDDHESANDAWKDGAENHNPHEGEGEWHIRKRNAVRAYNEYMPIRSTSRNDDKIYRRFRIGNLADLIMLDTRLHGRDLQAAFKTGESQLPTNDPVVTDPSRSLLGLDQEQWLEQQLWSSKTRGARWRVLGQQVMMAQLSTSFGTTMLNADQWDGYAPARARLYDFLSTNGIGNNVVLTGDIHSSWANDLTANPWDPSVYNPATGSGVAGVEFVAPAVTSPGPAPDAATAAVLAGQLRFISPHMKYIDLYRRGYGVLHLTPQRVTGEFYHVATIDTPDGTESLAARLVSEAGNNALQQA</sequence>
<dbReference type="GO" id="GO:0004035">
    <property type="term" value="F:alkaline phosphatase activity"/>
    <property type="evidence" value="ECO:0007669"/>
    <property type="project" value="UniProtKB-EC"/>
</dbReference>
<organism evidence="3 4">
    <name type="scientific">Povalibacter uvarum</name>
    <dbReference type="NCBI Taxonomy" id="732238"/>
    <lineage>
        <taxon>Bacteria</taxon>
        <taxon>Pseudomonadati</taxon>
        <taxon>Pseudomonadota</taxon>
        <taxon>Gammaproteobacteria</taxon>
        <taxon>Steroidobacterales</taxon>
        <taxon>Steroidobacteraceae</taxon>
        <taxon>Povalibacter</taxon>
    </lineage>
</organism>
<dbReference type="Pfam" id="PF09423">
    <property type="entry name" value="PhoD"/>
    <property type="match status" value="1"/>
</dbReference>
<evidence type="ECO:0000259" key="2">
    <source>
        <dbReference type="Pfam" id="PF16655"/>
    </source>
</evidence>
<evidence type="ECO:0000259" key="1">
    <source>
        <dbReference type="Pfam" id="PF09423"/>
    </source>
</evidence>
<dbReference type="EC" id="3.1.3.1" evidence="3"/>
<dbReference type="Gene3D" id="3.60.21.70">
    <property type="entry name" value="PhoD-like phosphatase"/>
    <property type="match status" value="1"/>
</dbReference>
<protein>
    <submittedName>
        <fullName evidence="3">Alkaline phosphatase D</fullName>
        <ecNumber evidence="3">3.1.3.1</ecNumber>
    </submittedName>
</protein>
<dbReference type="EMBL" id="JACHHZ010000001">
    <property type="protein sequence ID" value="MBB6091242.1"/>
    <property type="molecule type" value="Genomic_DNA"/>
</dbReference>
<dbReference type="Gene3D" id="2.60.40.380">
    <property type="entry name" value="Purple acid phosphatase-like, N-terminal"/>
    <property type="match status" value="1"/>
</dbReference>
<dbReference type="Proteomes" id="UP000588068">
    <property type="component" value="Unassembled WGS sequence"/>
</dbReference>
<accession>A0A841HG77</accession>
<evidence type="ECO:0000313" key="4">
    <source>
        <dbReference type="Proteomes" id="UP000588068"/>
    </source>
</evidence>
<evidence type="ECO:0000313" key="3">
    <source>
        <dbReference type="EMBL" id="MBB6091242.1"/>
    </source>
</evidence>
<name>A0A841HG77_9GAMM</name>